<evidence type="ECO:0000256" key="2">
    <source>
        <dbReference type="ARBA" id="ARBA00022630"/>
    </source>
</evidence>
<dbReference type="InterPro" id="IPR004792">
    <property type="entry name" value="BaiN-like"/>
</dbReference>
<keyword evidence="2" id="KW-0285">Flavoprotein</keyword>
<dbReference type="Gene3D" id="3.50.50.60">
    <property type="entry name" value="FAD/NAD(P)-binding domain"/>
    <property type="match status" value="1"/>
</dbReference>
<dbReference type="Pfam" id="PF03486">
    <property type="entry name" value="HI0933_like"/>
    <property type="match status" value="1"/>
</dbReference>
<dbReference type="RefSeq" id="WP_110884723.1">
    <property type="nucleotide sequence ID" value="NZ_CVRL01000041.1"/>
</dbReference>
<feature type="domain" description="RsdA/BaiN/AoA(So)-like insert" evidence="5">
    <location>
        <begin position="196"/>
        <end position="339"/>
    </location>
</feature>
<keyword evidence="7" id="KW-1185">Reference proteome</keyword>
<dbReference type="NCBIfam" id="TIGR00275">
    <property type="entry name" value="aminoacetone oxidase family FAD-binding enzyme"/>
    <property type="match status" value="1"/>
</dbReference>
<dbReference type="InterPro" id="IPR023166">
    <property type="entry name" value="BaiN-like_dom_sf"/>
</dbReference>
<dbReference type="Gene3D" id="1.10.8.260">
    <property type="entry name" value="HI0933 insert domain-like"/>
    <property type="match status" value="1"/>
</dbReference>
<dbReference type="EMBL" id="CVRL01000041">
    <property type="protein sequence ID" value="CRL12528.1"/>
    <property type="molecule type" value="Genomic_DNA"/>
</dbReference>
<dbReference type="STRING" id="481446.NIT7645_03336"/>
<dbReference type="Pfam" id="PF22780">
    <property type="entry name" value="HI0933_like_1st"/>
    <property type="match status" value="1"/>
</dbReference>
<evidence type="ECO:0000313" key="7">
    <source>
        <dbReference type="Proteomes" id="UP000043764"/>
    </source>
</evidence>
<evidence type="ECO:0000256" key="3">
    <source>
        <dbReference type="ARBA" id="ARBA00022827"/>
    </source>
</evidence>
<dbReference type="Gene3D" id="2.40.30.10">
    <property type="entry name" value="Translation factors"/>
    <property type="match status" value="1"/>
</dbReference>
<dbReference type="AlphaFoldDB" id="A0A0H5D746"/>
<feature type="domain" description="RsdA/BaiN/AoA(So)-like Rossmann fold-like" evidence="4">
    <location>
        <begin position="10"/>
        <end position="391"/>
    </location>
</feature>
<dbReference type="PANTHER" id="PTHR42887:SF1">
    <property type="entry name" value="BLR3961 PROTEIN"/>
    <property type="match status" value="1"/>
</dbReference>
<dbReference type="SUPFAM" id="SSF160996">
    <property type="entry name" value="HI0933 insert domain-like"/>
    <property type="match status" value="1"/>
</dbReference>
<gene>
    <name evidence="6" type="ORF">NIT7321_03406</name>
</gene>
<dbReference type="InterPro" id="IPR055178">
    <property type="entry name" value="RsdA/BaiN/AoA(So)-like_dom"/>
</dbReference>
<name>A0A0H5D746_9RHOB</name>
<evidence type="ECO:0000256" key="1">
    <source>
        <dbReference type="ARBA" id="ARBA00001974"/>
    </source>
</evidence>
<dbReference type="InterPro" id="IPR057661">
    <property type="entry name" value="RsdA/BaiN/AoA(So)_Rossmann"/>
</dbReference>
<dbReference type="SUPFAM" id="SSF51905">
    <property type="entry name" value="FAD/NAD(P)-binding domain"/>
    <property type="match status" value="1"/>
</dbReference>
<organism evidence="6 7">
    <name type="scientific">Phaeobacter italicus</name>
    <dbReference type="NCBI Taxonomy" id="481446"/>
    <lineage>
        <taxon>Bacteria</taxon>
        <taxon>Pseudomonadati</taxon>
        <taxon>Pseudomonadota</taxon>
        <taxon>Alphaproteobacteria</taxon>
        <taxon>Rhodobacterales</taxon>
        <taxon>Roseobacteraceae</taxon>
        <taxon>Phaeobacter</taxon>
    </lineage>
</organism>
<dbReference type="InterPro" id="IPR036188">
    <property type="entry name" value="FAD/NAD-bd_sf"/>
</dbReference>
<evidence type="ECO:0000313" key="6">
    <source>
        <dbReference type="EMBL" id="CRL12528.1"/>
    </source>
</evidence>
<protein>
    <submittedName>
        <fullName evidence="6">Putative flavoprotein, family</fullName>
    </submittedName>
</protein>
<reference evidence="7" key="1">
    <citation type="submission" date="2015-05" db="EMBL/GenBank/DDBJ databases">
        <authorList>
            <person name="Rodrigo-Torres Lidia"/>
            <person name="Arahal R.David."/>
        </authorList>
    </citation>
    <scope>NUCLEOTIDE SEQUENCE [LARGE SCALE GENOMIC DNA]</scope>
    <source>
        <strain evidence="7">CECT 7321</strain>
    </source>
</reference>
<accession>A0A0H5D746</accession>
<sequence>MAKQQAEIWDAVVVGAGPAGLRAAETLGAAGYRVLIADAKPSVARKFLMAGKSGLNLTKDEPREQLQANYGDKASWLAPMLAHCSAQEVQDWARGLGVTLFSGSTGRVFPVEMKASPLLRAWLSRLDSYGVERRTRWRWLGWDGDALLFDTVEGPQRVDARCTVLAMGGASWSRLGSDGAWADVLKRKAVPLAPFKPANVGLLVDWSAYMASHFGAPLKGIALMAGDLVSRGEAVISDRGLEGGGVYTVCAAVRDGAPLTIDLLPDLSAKEIAQRLARPRGKASWSSHMRKVLKLSPPRLALLQEFCRPLPTDPEALAGVLKSIPVQHAGLRPMDEAISTAGGVTVEALDDQLMLRALPGVFCSGEMLDWEAPTGGYLLTACLATGRWAGQGAIAYLRDLT</sequence>
<comment type="cofactor">
    <cofactor evidence="1">
        <name>FAD</name>
        <dbReference type="ChEBI" id="CHEBI:57692"/>
    </cofactor>
</comment>
<dbReference type="InterPro" id="IPR022460">
    <property type="entry name" value="Flavoprotein_PP4765"/>
</dbReference>
<keyword evidence="3" id="KW-0274">FAD</keyword>
<dbReference type="PANTHER" id="PTHR42887">
    <property type="entry name" value="OS12G0638800 PROTEIN"/>
    <property type="match status" value="1"/>
</dbReference>
<proteinExistence type="predicted"/>
<dbReference type="Proteomes" id="UP000043764">
    <property type="component" value="Unassembled WGS sequence"/>
</dbReference>
<evidence type="ECO:0000259" key="4">
    <source>
        <dbReference type="Pfam" id="PF03486"/>
    </source>
</evidence>
<dbReference type="NCBIfam" id="TIGR03862">
    <property type="entry name" value="flavo_PP4765"/>
    <property type="match status" value="1"/>
</dbReference>
<evidence type="ECO:0000259" key="5">
    <source>
        <dbReference type="Pfam" id="PF22780"/>
    </source>
</evidence>